<dbReference type="Proteomes" id="UP000823883">
    <property type="component" value="Unassembled WGS sequence"/>
</dbReference>
<dbReference type="PANTHER" id="PTHR12358">
    <property type="entry name" value="SPHINGOSINE KINASE"/>
    <property type="match status" value="1"/>
</dbReference>
<evidence type="ECO:0000313" key="10">
    <source>
        <dbReference type="EMBL" id="HJC46683.1"/>
    </source>
</evidence>
<evidence type="ECO:0000256" key="1">
    <source>
        <dbReference type="ARBA" id="ARBA00001946"/>
    </source>
</evidence>
<keyword evidence="10" id="KW-0418">Kinase</keyword>
<evidence type="ECO:0000256" key="7">
    <source>
        <dbReference type="ARBA" id="ARBA00023209"/>
    </source>
</evidence>
<dbReference type="GO" id="GO:0046872">
    <property type="term" value="F:metal ion binding"/>
    <property type="evidence" value="ECO:0007669"/>
    <property type="project" value="UniProtKB-KW"/>
</dbReference>
<evidence type="ECO:0000259" key="9">
    <source>
        <dbReference type="PROSITE" id="PS50146"/>
    </source>
</evidence>
<dbReference type="AlphaFoldDB" id="A0A9D2PD69"/>
<keyword evidence="4" id="KW-0479">Metal-binding</keyword>
<gene>
    <name evidence="10" type="ORF">IAA04_01370</name>
</gene>
<comment type="cofactor">
    <cofactor evidence="1">
        <name>Mg(2+)</name>
        <dbReference type="ChEBI" id="CHEBI:18420"/>
    </cofactor>
</comment>
<evidence type="ECO:0000256" key="6">
    <source>
        <dbReference type="ARBA" id="ARBA00023098"/>
    </source>
</evidence>
<proteinExistence type="inferred from homology"/>
<dbReference type="InterPro" id="IPR050187">
    <property type="entry name" value="Lipid_Phosphate_FormReg"/>
</dbReference>
<dbReference type="Pfam" id="PF00781">
    <property type="entry name" value="DAGK_cat"/>
    <property type="match status" value="1"/>
</dbReference>
<evidence type="ECO:0000256" key="5">
    <source>
        <dbReference type="ARBA" id="ARBA00022842"/>
    </source>
</evidence>
<protein>
    <submittedName>
        <fullName evidence="10">YegS/Rv2252/BmrU family lipid kinase</fullName>
    </submittedName>
</protein>
<comment type="similarity">
    <text evidence="2">Belongs to the diacylglycerol/lipid kinase family.</text>
</comment>
<dbReference type="SUPFAM" id="SSF111331">
    <property type="entry name" value="NAD kinase/diacylglycerol kinase-like"/>
    <property type="match status" value="1"/>
</dbReference>
<organism evidence="10 11">
    <name type="scientific">Candidatus Lachnoclostridium pullistercoris</name>
    <dbReference type="NCBI Taxonomy" id="2838632"/>
    <lineage>
        <taxon>Bacteria</taxon>
        <taxon>Bacillati</taxon>
        <taxon>Bacillota</taxon>
        <taxon>Clostridia</taxon>
        <taxon>Lachnospirales</taxon>
        <taxon>Lachnospiraceae</taxon>
    </lineage>
</organism>
<keyword evidence="10" id="KW-0808">Transferase</keyword>
<reference evidence="10" key="1">
    <citation type="journal article" date="2021" name="PeerJ">
        <title>Extensive microbial diversity within the chicken gut microbiome revealed by metagenomics and culture.</title>
        <authorList>
            <person name="Gilroy R."/>
            <person name="Ravi A."/>
            <person name="Getino M."/>
            <person name="Pursley I."/>
            <person name="Horton D.L."/>
            <person name="Alikhan N.F."/>
            <person name="Baker D."/>
            <person name="Gharbi K."/>
            <person name="Hall N."/>
            <person name="Watson M."/>
            <person name="Adriaenssens E.M."/>
            <person name="Foster-Nyarko E."/>
            <person name="Jarju S."/>
            <person name="Secka A."/>
            <person name="Antonio M."/>
            <person name="Oren A."/>
            <person name="Chaudhuri R.R."/>
            <person name="La Ragione R."/>
            <person name="Hildebrand F."/>
            <person name="Pallen M.J."/>
        </authorList>
    </citation>
    <scope>NUCLEOTIDE SEQUENCE</scope>
    <source>
        <strain evidence="10">CHK183-5548</strain>
    </source>
</reference>
<dbReference type="SMART" id="SM00046">
    <property type="entry name" value="DAGKc"/>
    <property type="match status" value="1"/>
</dbReference>
<dbReference type="NCBIfam" id="TIGR00147">
    <property type="entry name" value="YegS/Rv2252/BmrU family lipid kinase"/>
    <property type="match status" value="1"/>
</dbReference>
<dbReference type="EMBL" id="DWWL01000007">
    <property type="protein sequence ID" value="HJC46683.1"/>
    <property type="molecule type" value="Genomic_DNA"/>
</dbReference>
<dbReference type="InterPro" id="IPR001206">
    <property type="entry name" value="Diacylglycerol_kinase_cat_dom"/>
</dbReference>
<evidence type="ECO:0000313" key="11">
    <source>
        <dbReference type="Proteomes" id="UP000823883"/>
    </source>
</evidence>
<evidence type="ECO:0000256" key="3">
    <source>
        <dbReference type="ARBA" id="ARBA00022516"/>
    </source>
</evidence>
<keyword evidence="6" id="KW-0443">Lipid metabolism</keyword>
<keyword evidence="5" id="KW-0460">Magnesium</keyword>
<dbReference type="InterPro" id="IPR016064">
    <property type="entry name" value="NAD/diacylglycerol_kinase_sf"/>
</dbReference>
<dbReference type="GO" id="GO:0005886">
    <property type="term" value="C:plasma membrane"/>
    <property type="evidence" value="ECO:0007669"/>
    <property type="project" value="TreeGrafter"/>
</dbReference>
<dbReference type="GO" id="GO:0008654">
    <property type="term" value="P:phospholipid biosynthetic process"/>
    <property type="evidence" value="ECO:0007669"/>
    <property type="project" value="UniProtKB-KW"/>
</dbReference>
<dbReference type="GO" id="GO:0004143">
    <property type="term" value="F:ATP-dependent diacylglycerol kinase activity"/>
    <property type="evidence" value="ECO:0007669"/>
    <property type="project" value="TreeGrafter"/>
</dbReference>
<sequence length="295" mass="32973">MKRLLFVINPCSGKGKIRNRLLDILDIFVKKGYRVETYVTQRPLDAKEKVISRGKSADLIVCSGGDGTLNEVVSGVMELKRMPVLGYIPAGSTNDYAASLGLPRQMMKAAQAAVGREIRSVDVGKFGSDRYFVYVAAFGAFTEVSYLTPQDKKNVLGHQAYILEAVKSLTDIRGRKMKVSWEEGELEGEFLFGMITNTISVGGFKGLVSRDVALDDGYFEAMFIRMPKNPLDLSGIVSYLFLKEEENELVYRFKTKRIKVVSEEDTDWVLDGEFGGTKREVEIVNLEKQIHIARG</sequence>
<dbReference type="Gene3D" id="2.60.200.40">
    <property type="match status" value="1"/>
</dbReference>
<keyword evidence="3" id="KW-0444">Lipid biosynthesis</keyword>
<accession>A0A9D2PD69</accession>
<feature type="domain" description="DAGKc" evidence="9">
    <location>
        <begin position="1"/>
        <end position="130"/>
    </location>
</feature>
<evidence type="ECO:0000256" key="4">
    <source>
        <dbReference type="ARBA" id="ARBA00022723"/>
    </source>
</evidence>
<dbReference type="PROSITE" id="PS50146">
    <property type="entry name" value="DAGK"/>
    <property type="match status" value="1"/>
</dbReference>
<dbReference type="Gene3D" id="3.40.50.10330">
    <property type="entry name" value="Probable inorganic polyphosphate/atp-NAD kinase, domain 1"/>
    <property type="match status" value="1"/>
</dbReference>
<evidence type="ECO:0000256" key="2">
    <source>
        <dbReference type="ARBA" id="ARBA00005983"/>
    </source>
</evidence>
<dbReference type="InterPro" id="IPR005218">
    <property type="entry name" value="Diacylglycerol/lipid_kinase"/>
</dbReference>
<comment type="caution">
    <text evidence="10">The sequence shown here is derived from an EMBL/GenBank/DDBJ whole genome shotgun (WGS) entry which is preliminary data.</text>
</comment>
<dbReference type="InterPro" id="IPR017438">
    <property type="entry name" value="ATP-NAD_kinase_N"/>
</dbReference>
<keyword evidence="8" id="KW-1208">Phospholipid metabolism</keyword>
<dbReference type="PANTHER" id="PTHR12358:SF106">
    <property type="entry name" value="LIPID KINASE YEGS"/>
    <property type="match status" value="1"/>
</dbReference>
<dbReference type="GO" id="GO:0005524">
    <property type="term" value="F:ATP binding"/>
    <property type="evidence" value="ECO:0007669"/>
    <property type="project" value="InterPro"/>
</dbReference>
<reference evidence="10" key="2">
    <citation type="submission" date="2021-04" db="EMBL/GenBank/DDBJ databases">
        <authorList>
            <person name="Gilroy R."/>
        </authorList>
    </citation>
    <scope>NUCLEOTIDE SEQUENCE</scope>
    <source>
        <strain evidence="10">CHK183-5548</strain>
    </source>
</reference>
<keyword evidence="7" id="KW-0594">Phospholipid biosynthesis</keyword>
<name>A0A9D2PD69_9FIRM</name>
<evidence type="ECO:0000256" key="8">
    <source>
        <dbReference type="ARBA" id="ARBA00023264"/>
    </source>
</evidence>